<gene>
    <name evidence="1" type="ORF">J2T22_000628</name>
</gene>
<accession>A0ABT9UEP1</accession>
<dbReference type="Proteomes" id="UP001226389">
    <property type="component" value="Unassembled WGS sequence"/>
</dbReference>
<evidence type="ECO:0000313" key="2">
    <source>
        <dbReference type="Proteomes" id="UP001226389"/>
    </source>
</evidence>
<sequence length="56" mass="6411">MNYWYEALASLEDVQSTVSEDTFTIDQKLKIAEIKALLAIGQDLNALRLKDHEPFN</sequence>
<dbReference type="EMBL" id="JAUSSY010000002">
    <property type="protein sequence ID" value="MDQ0117458.1"/>
    <property type="molecule type" value="Genomic_DNA"/>
</dbReference>
<protein>
    <submittedName>
        <fullName evidence="1">Uncharacterized protein</fullName>
    </submittedName>
</protein>
<organism evidence="1 2">
    <name type="scientific">Pseudarthrobacter defluvii</name>
    <dbReference type="NCBI Taxonomy" id="410837"/>
    <lineage>
        <taxon>Bacteria</taxon>
        <taxon>Bacillati</taxon>
        <taxon>Actinomycetota</taxon>
        <taxon>Actinomycetes</taxon>
        <taxon>Micrococcales</taxon>
        <taxon>Micrococcaceae</taxon>
        <taxon>Pseudarthrobacter</taxon>
    </lineage>
</organism>
<proteinExistence type="predicted"/>
<comment type="caution">
    <text evidence="1">The sequence shown here is derived from an EMBL/GenBank/DDBJ whole genome shotgun (WGS) entry which is preliminary data.</text>
</comment>
<evidence type="ECO:0000313" key="1">
    <source>
        <dbReference type="EMBL" id="MDQ0117458.1"/>
    </source>
</evidence>
<reference evidence="1 2" key="1">
    <citation type="submission" date="2023-07" db="EMBL/GenBank/DDBJ databases">
        <title>Sorghum-associated microbial communities from plants grown in Nebraska, USA.</title>
        <authorList>
            <person name="Schachtman D."/>
        </authorList>
    </citation>
    <scope>NUCLEOTIDE SEQUENCE [LARGE SCALE GENOMIC DNA]</scope>
    <source>
        <strain evidence="1 2">DS994</strain>
    </source>
</reference>
<keyword evidence="2" id="KW-1185">Reference proteome</keyword>
<name>A0ABT9UEP1_9MICC</name>